<evidence type="ECO:0008006" key="3">
    <source>
        <dbReference type="Google" id="ProtNLM"/>
    </source>
</evidence>
<dbReference type="PANTHER" id="PTHR31285:SF0">
    <property type="entry name" value="NICOTINAMIDE MONONUCLEOTIDE ADENYLYLTRANSFERASE"/>
    <property type="match status" value="1"/>
</dbReference>
<sequence length="302" mass="33163">MASRVASARAVLPKLGLALRDFNLSPSTFRIVHTINPTEHSPKTLYILDSSFNPPSVAHMSLATSALRWPDSKNPEPHRLLLLFSTHNADKAPSPASFEDRLAMMTLFAEDLQFEIQKTSKRTASHWSDISIDIGLTKAPYYTDKTAAITAAQPNPYPSNPTHVHLIGFDTVTRLLASKYYTAHKPPLSALSSYFEAGHKFLVTIRPSDPKDASSAAFGTTDQQVKYLEGLVNGSLEGEGFKRKWAGQISHLIGQEGIGVSSSRIRKAAQEQGWSELQKLCSPGVAEWVKEMGLYGQQPKTS</sequence>
<dbReference type="EMBL" id="JBBPDW010000007">
    <property type="protein sequence ID" value="KAK7550743.1"/>
    <property type="molecule type" value="Genomic_DNA"/>
</dbReference>
<dbReference type="Proteomes" id="UP001365128">
    <property type="component" value="Unassembled WGS sequence"/>
</dbReference>
<comment type="caution">
    <text evidence="1">The sequence shown here is derived from an EMBL/GenBank/DDBJ whole genome shotgun (WGS) entry which is preliminary data.</text>
</comment>
<protein>
    <recommendedName>
        <fullName evidence="3">Nicotinamide-nucleotide adenylyltransferase</fullName>
    </recommendedName>
</protein>
<evidence type="ECO:0000313" key="2">
    <source>
        <dbReference type="Proteomes" id="UP001365128"/>
    </source>
</evidence>
<keyword evidence="2" id="KW-1185">Reference proteome</keyword>
<dbReference type="SUPFAM" id="SSF52374">
    <property type="entry name" value="Nucleotidylyl transferase"/>
    <property type="match status" value="1"/>
</dbReference>
<evidence type="ECO:0000313" key="1">
    <source>
        <dbReference type="EMBL" id="KAK7550743.1"/>
    </source>
</evidence>
<reference evidence="1 2" key="1">
    <citation type="submission" date="2024-04" db="EMBL/GenBank/DDBJ databases">
        <title>Phyllosticta paracitricarpa is synonymous to the EU quarantine fungus P. citricarpa based on phylogenomic analyses.</title>
        <authorList>
            <consortium name="Lawrence Berkeley National Laboratory"/>
            <person name="Van Ingen-Buijs V.A."/>
            <person name="Van Westerhoven A.C."/>
            <person name="Haridas S."/>
            <person name="Skiadas P."/>
            <person name="Martin F."/>
            <person name="Groenewald J.Z."/>
            <person name="Crous P.W."/>
            <person name="Seidl M.F."/>
        </authorList>
    </citation>
    <scope>NUCLEOTIDE SEQUENCE [LARGE SCALE GENOMIC DNA]</scope>
    <source>
        <strain evidence="1 2">CBS 122670</strain>
    </source>
</reference>
<proteinExistence type="predicted"/>
<organism evidence="1 2">
    <name type="scientific">Phyllosticta citricarpa</name>
    <dbReference type="NCBI Taxonomy" id="55181"/>
    <lineage>
        <taxon>Eukaryota</taxon>
        <taxon>Fungi</taxon>
        <taxon>Dikarya</taxon>
        <taxon>Ascomycota</taxon>
        <taxon>Pezizomycotina</taxon>
        <taxon>Dothideomycetes</taxon>
        <taxon>Dothideomycetes incertae sedis</taxon>
        <taxon>Botryosphaeriales</taxon>
        <taxon>Phyllostictaceae</taxon>
        <taxon>Phyllosticta</taxon>
    </lineage>
</organism>
<dbReference type="InterPro" id="IPR014729">
    <property type="entry name" value="Rossmann-like_a/b/a_fold"/>
</dbReference>
<gene>
    <name evidence="1" type="ORF">IWX46DRAFT_422076</name>
</gene>
<name>A0ABR1MJ00_9PEZI</name>
<dbReference type="PANTHER" id="PTHR31285">
    <property type="entry name" value="NICOTINAMIDE MONONUCLEOTIDE ADENYLYLTRANSFERASE"/>
    <property type="match status" value="1"/>
</dbReference>
<accession>A0ABR1MJ00</accession>
<dbReference type="Gene3D" id="3.40.50.620">
    <property type="entry name" value="HUPs"/>
    <property type="match status" value="1"/>
</dbReference>